<dbReference type="KEGG" id="pfla:Pflav_073760"/>
<organism evidence="2 3">
    <name type="scientific">Phytohabitans flavus</name>
    <dbReference type="NCBI Taxonomy" id="1076124"/>
    <lineage>
        <taxon>Bacteria</taxon>
        <taxon>Bacillati</taxon>
        <taxon>Actinomycetota</taxon>
        <taxon>Actinomycetes</taxon>
        <taxon>Micromonosporales</taxon>
        <taxon>Micromonosporaceae</taxon>
    </lineage>
</organism>
<accession>A0A6F8Y4C5</accession>
<evidence type="ECO:0000313" key="2">
    <source>
        <dbReference type="EMBL" id="BCB80966.1"/>
    </source>
</evidence>
<keyword evidence="1" id="KW-1133">Transmembrane helix</keyword>
<dbReference type="Proteomes" id="UP000502508">
    <property type="component" value="Chromosome"/>
</dbReference>
<keyword evidence="1" id="KW-0812">Transmembrane</keyword>
<gene>
    <name evidence="2" type="ORF">Pflav_073760</name>
</gene>
<keyword evidence="3" id="KW-1185">Reference proteome</keyword>
<sequence length="81" mass="8158">METLTPYALFANQADGSGAGAEGRFLVLVAAAFALLFALGQIRRSVAPLESVLRSLGAAALAAALIVVAFILLVASVVLSA</sequence>
<protein>
    <submittedName>
        <fullName evidence="2">Uncharacterized protein</fullName>
    </submittedName>
</protein>
<reference evidence="2 3" key="2">
    <citation type="submission" date="2020-03" db="EMBL/GenBank/DDBJ databases">
        <authorList>
            <person name="Ichikawa N."/>
            <person name="Kimura A."/>
            <person name="Kitahashi Y."/>
            <person name="Uohara A."/>
        </authorList>
    </citation>
    <scope>NUCLEOTIDE SEQUENCE [LARGE SCALE GENOMIC DNA]</scope>
    <source>
        <strain evidence="2 3">NBRC 107702</strain>
    </source>
</reference>
<dbReference type="EMBL" id="AP022870">
    <property type="protein sequence ID" value="BCB80966.1"/>
    <property type="molecule type" value="Genomic_DNA"/>
</dbReference>
<proteinExistence type="predicted"/>
<keyword evidence="1" id="KW-0472">Membrane</keyword>
<feature type="transmembrane region" description="Helical" evidence="1">
    <location>
        <begin position="55"/>
        <end position="79"/>
    </location>
</feature>
<feature type="transmembrane region" description="Helical" evidence="1">
    <location>
        <begin position="25"/>
        <end position="43"/>
    </location>
</feature>
<reference evidence="2 3" key="1">
    <citation type="submission" date="2020-03" db="EMBL/GenBank/DDBJ databases">
        <title>Whole genome shotgun sequence of Phytohabitans flavus NBRC 107702.</title>
        <authorList>
            <person name="Komaki H."/>
            <person name="Tamura T."/>
        </authorList>
    </citation>
    <scope>NUCLEOTIDE SEQUENCE [LARGE SCALE GENOMIC DNA]</scope>
    <source>
        <strain evidence="2 3">NBRC 107702</strain>
    </source>
</reference>
<name>A0A6F8Y4C5_9ACTN</name>
<dbReference type="AlphaFoldDB" id="A0A6F8Y4C5"/>
<dbReference type="RefSeq" id="WP_173040971.1">
    <property type="nucleotide sequence ID" value="NZ_AP022870.1"/>
</dbReference>
<evidence type="ECO:0000313" key="3">
    <source>
        <dbReference type="Proteomes" id="UP000502508"/>
    </source>
</evidence>
<evidence type="ECO:0000256" key="1">
    <source>
        <dbReference type="SAM" id="Phobius"/>
    </source>
</evidence>